<keyword evidence="3" id="KW-1185">Reference proteome</keyword>
<dbReference type="InterPro" id="IPR050796">
    <property type="entry name" value="SCF_F-box_component"/>
</dbReference>
<evidence type="ECO:0000259" key="1">
    <source>
        <dbReference type="SMART" id="SM00256"/>
    </source>
</evidence>
<accession>A0A9J5X6G4</accession>
<dbReference type="AlphaFoldDB" id="A0A9J5X6G4"/>
<dbReference type="Gene3D" id="1.20.1280.50">
    <property type="match status" value="1"/>
</dbReference>
<dbReference type="SMART" id="SM00256">
    <property type="entry name" value="FBOX"/>
    <property type="match status" value="1"/>
</dbReference>
<organism evidence="2 3">
    <name type="scientific">Solanum commersonii</name>
    <name type="common">Commerson's wild potato</name>
    <name type="synonym">Commerson's nightshade</name>
    <dbReference type="NCBI Taxonomy" id="4109"/>
    <lineage>
        <taxon>Eukaryota</taxon>
        <taxon>Viridiplantae</taxon>
        <taxon>Streptophyta</taxon>
        <taxon>Embryophyta</taxon>
        <taxon>Tracheophyta</taxon>
        <taxon>Spermatophyta</taxon>
        <taxon>Magnoliopsida</taxon>
        <taxon>eudicotyledons</taxon>
        <taxon>Gunneridae</taxon>
        <taxon>Pentapetalae</taxon>
        <taxon>asterids</taxon>
        <taxon>lamiids</taxon>
        <taxon>Solanales</taxon>
        <taxon>Solanaceae</taxon>
        <taxon>Solanoideae</taxon>
        <taxon>Solaneae</taxon>
        <taxon>Solanum</taxon>
    </lineage>
</organism>
<dbReference type="PANTHER" id="PTHR31672">
    <property type="entry name" value="BNACNNG10540D PROTEIN"/>
    <property type="match status" value="1"/>
</dbReference>
<gene>
    <name evidence="2" type="ORF">H5410_053648</name>
</gene>
<dbReference type="SUPFAM" id="SSF81383">
    <property type="entry name" value="F-box domain"/>
    <property type="match status" value="1"/>
</dbReference>
<dbReference type="InterPro" id="IPR036047">
    <property type="entry name" value="F-box-like_dom_sf"/>
</dbReference>
<protein>
    <recommendedName>
        <fullName evidence="1">F-box domain-containing protein</fullName>
    </recommendedName>
</protein>
<dbReference type="OrthoDB" id="1305192at2759"/>
<dbReference type="EMBL" id="JACXVP010000010">
    <property type="protein sequence ID" value="KAG5583021.1"/>
    <property type="molecule type" value="Genomic_DNA"/>
</dbReference>
<name>A0A9J5X6G4_SOLCO</name>
<feature type="domain" description="F-box" evidence="1">
    <location>
        <begin position="48"/>
        <end position="88"/>
    </location>
</feature>
<dbReference type="Proteomes" id="UP000824120">
    <property type="component" value="Chromosome 10"/>
</dbReference>
<sequence>MTKNQKFNLLNQITISDRQKETQKIRVFNAQSIVEPCNYTKQATQIEFKDDIIMEILSKLPVRYLVQFKCVSKLWNTLISDPYFTKKHLNDPHSQKLLFYQCNPMDFTSSLYSCPISSSKLVD</sequence>
<reference evidence="2 3" key="1">
    <citation type="submission" date="2020-09" db="EMBL/GenBank/DDBJ databases">
        <title>De no assembly of potato wild relative species, Solanum commersonii.</title>
        <authorList>
            <person name="Cho K."/>
        </authorList>
    </citation>
    <scope>NUCLEOTIDE SEQUENCE [LARGE SCALE GENOMIC DNA]</scope>
    <source>
        <strain evidence="2">LZ3.2</strain>
        <tissue evidence="2">Leaf</tissue>
    </source>
</reference>
<evidence type="ECO:0000313" key="3">
    <source>
        <dbReference type="Proteomes" id="UP000824120"/>
    </source>
</evidence>
<dbReference type="Pfam" id="PF00646">
    <property type="entry name" value="F-box"/>
    <property type="match status" value="1"/>
</dbReference>
<evidence type="ECO:0000313" key="2">
    <source>
        <dbReference type="EMBL" id="KAG5583021.1"/>
    </source>
</evidence>
<dbReference type="InterPro" id="IPR001810">
    <property type="entry name" value="F-box_dom"/>
</dbReference>
<proteinExistence type="predicted"/>
<dbReference type="PANTHER" id="PTHR31672:SF13">
    <property type="entry name" value="F-BOX PROTEIN CPR30-LIKE"/>
    <property type="match status" value="1"/>
</dbReference>
<dbReference type="CDD" id="cd22157">
    <property type="entry name" value="F-box_AtFBW1-like"/>
    <property type="match status" value="1"/>
</dbReference>
<comment type="caution">
    <text evidence="2">The sequence shown here is derived from an EMBL/GenBank/DDBJ whole genome shotgun (WGS) entry which is preliminary data.</text>
</comment>